<evidence type="ECO:0000256" key="2">
    <source>
        <dbReference type="ARBA" id="ARBA00022723"/>
    </source>
</evidence>
<gene>
    <name evidence="11" type="ORF">DFR87_01230</name>
</gene>
<dbReference type="InterPro" id="IPR051536">
    <property type="entry name" value="UDG_Type-4/5"/>
</dbReference>
<dbReference type="KEGG" id="mhk:DFR87_01230"/>
<reference evidence="12" key="3">
    <citation type="submission" date="2020-03" db="EMBL/GenBank/DDBJ databases">
        <title>Sequencing and Assembly of Multiple Reported Metal-Biooxidizing Members of the Extremely Thermoacidophilic Archaeal Family Sulfolobaceae.</title>
        <authorList>
            <person name="Counts J.A."/>
            <person name="Kelly R.M."/>
        </authorList>
    </citation>
    <scope>NUCLEOTIDE SEQUENCE [LARGE SCALE GENOMIC DNA]</scope>
    <source>
        <strain evidence="12">HO1-1</strain>
    </source>
</reference>
<dbReference type="GO" id="GO:0006284">
    <property type="term" value="P:base-excision repair"/>
    <property type="evidence" value="ECO:0007669"/>
    <property type="project" value="InterPro"/>
</dbReference>
<dbReference type="GO" id="GO:0051539">
    <property type="term" value="F:4 iron, 4 sulfur cluster binding"/>
    <property type="evidence" value="ECO:0007669"/>
    <property type="project" value="UniProtKB-KW"/>
</dbReference>
<dbReference type="Proteomes" id="UP000247586">
    <property type="component" value="Chromosome"/>
</dbReference>
<evidence type="ECO:0000313" key="11">
    <source>
        <dbReference type="EMBL" id="AWR98552.1"/>
    </source>
</evidence>
<dbReference type="CDD" id="cd10031">
    <property type="entry name" value="UDG-F5_TTUDGB_like"/>
    <property type="match status" value="1"/>
</dbReference>
<keyword evidence="6" id="KW-0411">Iron-sulfur</keyword>
<evidence type="ECO:0000256" key="5">
    <source>
        <dbReference type="ARBA" id="ARBA00023004"/>
    </source>
</evidence>
<dbReference type="Gene3D" id="3.40.470.10">
    <property type="entry name" value="Uracil-DNA glycosylase-like domain"/>
    <property type="match status" value="1"/>
</dbReference>
<evidence type="ECO:0000259" key="10">
    <source>
        <dbReference type="SMART" id="SM00986"/>
    </source>
</evidence>
<dbReference type="SMART" id="SM00986">
    <property type="entry name" value="UDG"/>
    <property type="match status" value="1"/>
</dbReference>
<keyword evidence="4" id="KW-0378">Hydrolase</keyword>
<keyword evidence="3" id="KW-0227">DNA damage</keyword>
<evidence type="ECO:0000256" key="4">
    <source>
        <dbReference type="ARBA" id="ARBA00022801"/>
    </source>
</evidence>
<sequence length="216" mass="24178">MMDFLSRLTSCTLCPRLVQYRQSFPEGYWRKPVPPNGDISSKIVVVGLAPAGHGGNRTGRMFTGDRSANNLMWALHKAGLANKATSVSRDDGLVVEVYITSAVKCAPPQNKPTREEIVNCSTFLAEEITMMTKARVYIALGKIAWDTLVENFSSLGFEVERERFHHGAEVKVKGKGKEMWLLGSYHPSPRNVNTGRMTLDMLYNVVERARKLAEMR</sequence>
<dbReference type="GO" id="GO:0046872">
    <property type="term" value="F:metal ion binding"/>
    <property type="evidence" value="ECO:0007669"/>
    <property type="project" value="UniProtKB-KW"/>
</dbReference>
<dbReference type="OrthoDB" id="8612at2157"/>
<evidence type="ECO:0000256" key="7">
    <source>
        <dbReference type="ARBA" id="ARBA00023204"/>
    </source>
</evidence>
<name>A0A2U9IR93_9CREN</name>
<keyword evidence="2" id="KW-0479">Metal-binding</keyword>
<feature type="domain" description="Uracil-DNA glycosylase-like" evidence="10">
    <location>
        <begin position="34"/>
        <end position="206"/>
    </location>
</feature>
<dbReference type="InterPro" id="IPR044147">
    <property type="entry name" value="UdgB-like"/>
</dbReference>
<keyword evidence="12" id="KW-1185">Reference proteome</keyword>
<dbReference type="PANTHER" id="PTHR33693:SF3">
    <property type="entry name" value="TYPE-5 URACIL-DNA GLYCOSYLASE"/>
    <property type="match status" value="1"/>
</dbReference>
<evidence type="ECO:0000256" key="8">
    <source>
        <dbReference type="ARBA" id="ARBA00023779"/>
    </source>
</evidence>
<dbReference type="STRING" id="1293036.GCA_001315825_02385"/>
<evidence type="ECO:0000256" key="6">
    <source>
        <dbReference type="ARBA" id="ARBA00023014"/>
    </source>
</evidence>
<dbReference type="Pfam" id="PF03167">
    <property type="entry name" value="UDG"/>
    <property type="match status" value="1"/>
</dbReference>
<dbReference type="SUPFAM" id="SSF52141">
    <property type="entry name" value="Uracil-DNA glycosylase-like"/>
    <property type="match status" value="1"/>
</dbReference>
<keyword evidence="7" id="KW-0234">DNA repair</keyword>
<comment type="similarity">
    <text evidence="8">Belongs to the uracil-DNA glycosylase (UDG) superfamily. Type 5 (UDGb) family.</text>
</comment>
<protein>
    <recommendedName>
        <fullName evidence="9">Type-5 uracil-DNA glycosylase</fullName>
    </recommendedName>
</protein>
<reference evidence="12" key="2">
    <citation type="submission" date="2020-03" db="EMBL/GenBank/DDBJ databases">
        <title>Complete Genome Sequences of Extremely Thermoacidophilic, Metal-Mobilizing Type-Strain Members of the Archaeal Family Sulfolobaceae: Acidianus brierleyi DSM-1651T, Acidianus sulfidivorans DSM-18786T, Metallosphaera hakonensis DSM-7519T, and Metallosphaera prunae DSM-10039T.</title>
        <authorList>
            <person name="Counts J.A."/>
            <person name="Kelly R.M."/>
        </authorList>
    </citation>
    <scope>NUCLEOTIDE SEQUENCE [LARGE SCALE GENOMIC DNA]</scope>
    <source>
        <strain evidence="12">HO1-1</strain>
    </source>
</reference>
<dbReference type="PANTHER" id="PTHR33693">
    <property type="entry name" value="TYPE-5 URACIL-DNA GLYCOSYLASE"/>
    <property type="match status" value="1"/>
</dbReference>
<evidence type="ECO:0000256" key="9">
    <source>
        <dbReference type="ARBA" id="ARBA00023887"/>
    </source>
</evidence>
<keyword evidence="1" id="KW-0004">4Fe-4S</keyword>
<reference evidence="11 12" key="1">
    <citation type="submission" date="2018-05" db="EMBL/GenBank/DDBJ databases">
        <title>Complete Genome Sequences of Extremely Thermoacidophilic, Metal-Mobilizing Type-Strain Members of the Archaeal Family Sulfolobaceae: Acidianus brierleyi DSM-1651T, Acidianus sulfidivorans DSM-18786T, Metallosphaera hakonensis DSM-7519T, and Metallosphaera prunae DSM-10039T.</title>
        <authorList>
            <person name="Counts J.A."/>
            <person name="Kelly R.M."/>
        </authorList>
    </citation>
    <scope>NUCLEOTIDE SEQUENCE [LARGE SCALE GENOMIC DNA]</scope>
    <source>
        <strain evidence="11 12">HO1-1</strain>
    </source>
</reference>
<keyword evidence="5" id="KW-0408">Iron</keyword>
<proteinExistence type="inferred from homology"/>
<evidence type="ECO:0000256" key="3">
    <source>
        <dbReference type="ARBA" id="ARBA00022763"/>
    </source>
</evidence>
<organism evidence="11 12">
    <name type="scientific">Metallosphaera hakonensis JCM 8857 = DSM 7519</name>
    <dbReference type="NCBI Taxonomy" id="1293036"/>
    <lineage>
        <taxon>Archaea</taxon>
        <taxon>Thermoproteota</taxon>
        <taxon>Thermoprotei</taxon>
        <taxon>Sulfolobales</taxon>
        <taxon>Sulfolobaceae</taxon>
        <taxon>Metallosphaera</taxon>
    </lineage>
</organism>
<dbReference type="SMART" id="SM00987">
    <property type="entry name" value="UreE_C"/>
    <property type="match status" value="1"/>
</dbReference>
<dbReference type="AlphaFoldDB" id="A0A2U9IR93"/>
<accession>A0A2U9IR93</accession>
<dbReference type="InterPro" id="IPR036895">
    <property type="entry name" value="Uracil-DNA_glycosylase-like_sf"/>
</dbReference>
<dbReference type="GO" id="GO:0033958">
    <property type="term" value="F:DNA-deoxyinosine glycosylase activity"/>
    <property type="evidence" value="ECO:0007669"/>
    <property type="project" value="InterPro"/>
</dbReference>
<dbReference type="EMBL" id="CP029287">
    <property type="protein sequence ID" value="AWR98552.1"/>
    <property type="molecule type" value="Genomic_DNA"/>
</dbReference>
<dbReference type="GO" id="GO:0004844">
    <property type="term" value="F:uracil DNA N-glycosylase activity"/>
    <property type="evidence" value="ECO:0007669"/>
    <property type="project" value="InterPro"/>
</dbReference>
<dbReference type="InterPro" id="IPR005122">
    <property type="entry name" value="Uracil-DNA_glycosylase-like"/>
</dbReference>
<evidence type="ECO:0000313" key="12">
    <source>
        <dbReference type="Proteomes" id="UP000247586"/>
    </source>
</evidence>
<evidence type="ECO:0000256" key="1">
    <source>
        <dbReference type="ARBA" id="ARBA00022485"/>
    </source>
</evidence>